<proteinExistence type="predicted"/>
<dbReference type="GeneID" id="68877604"/>
<dbReference type="InterPro" id="IPR016181">
    <property type="entry name" value="Acyl_CoA_acyltransferase"/>
</dbReference>
<keyword evidence="5" id="KW-1185">Reference proteome</keyword>
<keyword evidence="3" id="KW-0808">Transferase</keyword>
<dbReference type="EMBL" id="PDCJ01000001">
    <property type="protein sequence ID" value="PEG30996.1"/>
    <property type="molecule type" value="Genomic_DNA"/>
</dbReference>
<dbReference type="EMBL" id="CAKJVE010000004">
    <property type="protein sequence ID" value="CAG9707615.1"/>
    <property type="molecule type" value="Genomic_DNA"/>
</dbReference>
<evidence type="ECO:0000259" key="1">
    <source>
        <dbReference type="PROSITE" id="PS51186"/>
    </source>
</evidence>
<dbReference type="Proteomes" id="UP000220840">
    <property type="component" value="Unassembled WGS sequence"/>
</dbReference>
<protein>
    <submittedName>
        <fullName evidence="3 4">Acetyltransferase</fullName>
        <ecNumber evidence="4">2.3.1.-</ecNumber>
    </submittedName>
    <submittedName>
        <fullName evidence="2">Acyltransferase, NAT family</fullName>
    </submittedName>
</protein>
<dbReference type="EMBL" id="UWJD01000001">
    <property type="protein sequence ID" value="VCT84627.1"/>
    <property type="molecule type" value="Genomic_DNA"/>
</dbReference>
<dbReference type="SUPFAM" id="SSF55729">
    <property type="entry name" value="Acyl-CoA N-acyltransferases (Nat)"/>
    <property type="match status" value="1"/>
</dbReference>
<name>A0A2A7MH46_9CLOT</name>
<feature type="domain" description="N-acetyltransferase" evidence="1">
    <location>
        <begin position="6"/>
        <end position="148"/>
    </location>
</feature>
<dbReference type="CDD" id="cd04301">
    <property type="entry name" value="NAT_SF"/>
    <property type="match status" value="1"/>
</dbReference>
<dbReference type="Proteomes" id="UP000789738">
    <property type="component" value="Unassembled WGS sequence"/>
</dbReference>
<evidence type="ECO:0000313" key="2">
    <source>
        <dbReference type="EMBL" id="CAG9707615.1"/>
    </source>
</evidence>
<reference evidence="3 5" key="1">
    <citation type="submission" date="2017-10" db="EMBL/GenBank/DDBJ databases">
        <title>Effective Description of Clostridium neonatale sp. nov. linked to necrotizing enterocolitis in neonates and a clarification of species assignable to the genus Clostridium (Prazmowski 1880) emend. Lawson and Rainey 2016.</title>
        <authorList>
            <person name="Bernard K."/>
            <person name="Burdz T."/>
            <person name="Wiebe D."/>
            <person name="Balcewich B."/>
            <person name="Alfa M."/>
            <person name="Bernier A.-M."/>
        </authorList>
    </citation>
    <scope>NUCLEOTIDE SEQUENCE [LARGE SCALE GENOMIC DNA]</scope>
    <source>
        <strain evidence="3 5">LCDC99A005</strain>
    </source>
</reference>
<dbReference type="STRING" id="137838.GCA_001458595_02372"/>
<dbReference type="Gene3D" id="3.40.630.30">
    <property type="match status" value="1"/>
</dbReference>
<dbReference type="Proteomes" id="UP000431451">
    <property type="component" value="Unassembled WGS sequence"/>
</dbReference>
<reference evidence="2" key="3">
    <citation type="submission" date="2021-10" db="EMBL/GenBank/DDBJ databases">
        <authorList>
            <person name="Mesa V."/>
        </authorList>
    </citation>
    <scope>NUCLEOTIDE SEQUENCE</scope>
    <source>
        <strain evidence="2">CC3_PB</strain>
    </source>
</reference>
<evidence type="ECO:0000313" key="6">
    <source>
        <dbReference type="Proteomes" id="UP000431451"/>
    </source>
</evidence>
<dbReference type="AlphaFoldDB" id="A0A2A7MH46"/>
<sequence>MKWSLKKFFELTNEEVYKILKLRNEIFIVEQSCPYMDCDGKDEESYHLFAEDGKDIIAYLRIVKKGIIYDDTAIGRVCVNKKYRKNNLGREMLLRAISFIDNELNEKKIKIQAQSYLRDFYKSLGFKEISDNYLEDGILHIDMIYNKKVI</sequence>
<organism evidence="3 5">
    <name type="scientific">Clostridium neonatale</name>
    <dbReference type="NCBI Taxonomy" id="137838"/>
    <lineage>
        <taxon>Bacteria</taxon>
        <taxon>Bacillati</taxon>
        <taxon>Bacillota</taxon>
        <taxon>Clostridia</taxon>
        <taxon>Eubacteriales</taxon>
        <taxon>Clostridiaceae</taxon>
        <taxon>Clostridium</taxon>
    </lineage>
</organism>
<dbReference type="InterPro" id="IPR000182">
    <property type="entry name" value="GNAT_dom"/>
</dbReference>
<dbReference type="RefSeq" id="WP_058295160.1">
    <property type="nucleotide sequence ID" value="NZ_CAKJVD010000020.1"/>
</dbReference>
<dbReference type="GO" id="GO:0016747">
    <property type="term" value="F:acyltransferase activity, transferring groups other than amino-acyl groups"/>
    <property type="evidence" value="ECO:0007669"/>
    <property type="project" value="InterPro"/>
</dbReference>
<evidence type="ECO:0000313" key="4">
    <source>
        <dbReference type="EMBL" id="VCT84627.1"/>
    </source>
</evidence>
<dbReference type="Pfam" id="PF13673">
    <property type="entry name" value="Acetyltransf_10"/>
    <property type="match status" value="1"/>
</dbReference>
<keyword evidence="2" id="KW-0012">Acyltransferase</keyword>
<reference evidence="4 6" key="2">
    <citation type="submission" date="2018-06" db="EMBL/GenBank/DDBJ databases">
        <authorList>
            <consortium name="IHU Genomes"/>
        </authorList>
    </citation>
    <scope>NUCLEOTIDE SEQUENCE [LARGE SCALE GENOMIC DNA]</scope>
    <source>
        <strain evidence="4 6">NEC25</strain>
    </source>
</reference>
<dbReference type="PROSITE" id="PS51186">
    <property type="entry name" value="GNAT"/>
    <property type="match status" value="1"/>
</dbReference>
<gene>
    <name evidence="2" type="ORF">CNEO_43115</name>
    <name evidence="4" type="ORF">CNEONATNEC25_02227</name>
    <name evidence="3" type="ORF">CQ394_04530</name>
</gene>
<evidence type="ECO:0000313" key="5">
    <source>
        <dbReference type="Proteomes" id="UP000220840"/>
    </source>
</evidence>
<dbReference type="OrthoDB" id="9796171at2"/>
<evidence type="ECO:0000313" key="3">
    <source>
        <dbReference type="EMBL" id="PEG30996.1"/>
    </source>
</evidence>
<dbReference type="EC" id="2.3.1.-" evidence="4"/>
<accession>A0A2A7MH46</accession>